<evidence type="ECO:0000313" key="2">
    <source>
        <dbReference type="EMBL" id="SQC93196.1"/>
    </source>
</evidence>
<gene>
    <name evidence="2" type="ORF">NCTC12120_06310</name>
</gene>
<evidence type="ECO:0000256" key="1">
    <source>
        <dbReference type="SAM" id="Phobius"/>
    </source>
</evidence>
<name>A0A2X3J0Z4_9ENTR</name>
<dbReference type="Proteomes" id="UP000251197">
    <property type="component" value="Unassembled WGS sequence"/>
</dbReference>
<dbReference type="AlphaFoldDB" id="A0A2X3J0Z4"/>
<feature type="transmembrane region" description="Helical" evidence="1">
    <location>
        <begin position="6"/>
        <end position="37"/>
    </location>
</feature>
<proteinExistence type="predicted"/>
<sequence>MNALLYILVVVIWGTTWIAIYMQQGVVSVPVSIFLALCRGGGG</sequence>
<keyword evidence="1" id="KW-0472">Membrane</keyword>
<evidence type="ECO:0000313" key="3">
    <source>
        <dbReference type="Proteomes" id="UP000251197"/>
    </source>
</evidence>
<keyword evidence="1" id="KW-0812">Transmembrane</keyword>
<reference evidence="2 3" key="1">
    <citation type="submission" date="2018-06" db="EMBL/GenBank/DDBJ databases">
        <authorList>
            <consortium name="Pathogen Informatics"/>
            <person name="Doyle S."/>
        </authorList>
    </citation>
    <scope>NUCLEOTIDE SEQUENCE [LARGE SCALE GENOMIC DNA]</scope>
    <source>
        <strain evidence="2 3">NCTC12120</strain>
    </source>
</reference>
<evidence type="ECO:0008006" key="4">
    <source>
        <dbReference type="Google" id="ProtNLM"/>
    </source>
</evidence>
<organism evidence="2 3">
    <name type="scientific">Cedecea neteri</name>
    <dbReference type="NCBI Taxonomy" id="158822"/>
    <lineage>
        <taxon>Bacteria</taxon>
        <taxon>Pseudomonadati</taxon>
        <taxon>Pseudomonadota</taxon>
        <taxon>Gammaproteobacteria</taxon>
        <taxon>Enterobacterales</taxon>
        <taxon>Enterobacteriaceae</taxon>
        <taxon>Cedecea</taxon>
    </lineage>
</organism>
<accession>A0A2X3J0Z4</accession>
<protein>
    <recommendedName>
        <fullName evidence="4">DMT superfamily transporter inner membrane protein</fullName>
    </recommendedName>
</protein>
<keyword evidence="1" id="KW-1133">Transmembrane helix</keyword>
<dbReference type="EMBL" id="UAVU01000010">
    <property type="protein sequence ID" value="SQC93196.1"/>
    <property type="molecule type" value="Genomic_DNA"/>
</dbReference>